<dbReference type="eggNOG" id="COG0640">
    <property type="taxonomic scope" value="Bacteria"/>
</dbReference>
<dbReference type="PANTHER" id="PTHR43132">
    <property type="entry name" value="ARSENICAL RESISTANCE OPERON REPRESSOR ARSR-RELATED"/>
    <property type="match status" value="1"/>
</dbReference>
<dbReference type="Pfam" id="PF01022">
    <property type="entry name" value="HTH_5"/>
    <property type="match status" value="1"/>
</dbReference>
<dbReference type="GO" id="GO:0003700">
    <property type="term" value="F:DNA-binding transcription factor activity"/>
    <property type="evidence" value="ECO:0007669"/>
    <property type="project" value="InterPro"/>
</dbReference>
<keyword evidence="6" id="KW-1185">Reference proteome</keyword>
<dbReference type="HOGENOM" id="CLU_097806_7_3_9"/>
<dbReference type="PANTHER" id="PTHR43132:SF6">
    <property type="entry name" value="HTH-TYPE TRANSCRIPTIONAL REPRESSOR CZRA"/>
    <property type="match status" value="1"/>
</dbReference>
<dbReference type="STRING" id="370438.PTH_0232"/>
<dbReference type="GO" id="GO:0003677">
    <property type="term" value="F:DNA binding"/>
    <property type="evidence" value="ECO:0007669"/>
    <property type="project" value="UniProtKB-KW"/>
</dbReference>
<evidence type="ECO:0000313" key="6">
    <source>
        <dbReference type="Proteomes" id="UP000006556"/>
    </source>
</evidence>
<dbReference type="SUPFAM" id="SSF46785">
    <property type="entry name" value="Winged helix' DNA-binding domain"/>
    <property type="match status" value="1"/>
</dbReference>
<dbReference type="InterPro" id="IPR036388">
    <property type="entry name" value="WH-like_DNA-bd_sf"/>
</dbReference>
<keyword evidence="2" id="KW-0238">DNA-binding</keyword>
<accession>A5D5Q8</accession>
<dbReference type="CDD" id="cd00090">
    <property type="entry name" value="HTH_ARSR"/>
    <property type="match status" value="1"/>
</dbReference>
<keyword evidence="1" id="KW-0805">Transcription regulation</keyword>
<dbReference type="EMBL" id="AP009389">
    <property type="protein sequence ID" value="BAF58413.1"/>
    <property type="molecule type" value="Genomic_DNA"/>
</dbReference>
<dbReference type="SMART" id="SM00418">
    <property type="entry name" value="HTH_ARSR"/>
    <property type="match status" value="1"/>
</dbReference>
<dbReference type="PROSITE" id="PS50987">
    <property type="entry name" value="HTH_ARSR_2"/>
    <property type="match status" value="1"/>
</dbReference>
<protein>
    <submittedName>
        <fullName evidence="5">Predicted transcriptional regulator</fullName>
    </submittedName>
</protein>
<gene>
    <name evidence="5" type="primary">ArsR</name>
    <name evidence="5" type="ordered locus">PTH_0232</name>
</gene>
<evidence type="ECO:0000313" key="5">
    <source>
        <dbReference type="EMBL" id="BAF58413.1"/>
    </source>
</evidence>
<dbReference type="Gene3D" id="1.10.10.10">
    <property type="entry name" value="Winged helix-like DNA-binding domain superfamily/Winged helix DNA-binding domain"/>
    <property type="match status" value="1"/>
</dbReference>
<dbReference type="InterPro" id="IPR036390">
    <property type="entry name" value="WH_DNA-bd_sf"/>
</dbReference>
<dbReference type="InterPro" id="IPR001845">
    <property type="entry name" value="HTH_ArsR_DNA-bd_dom"/>
</dbReference>
<feature type="domain" description="HTH arsR-type" evidence="4">
    <location>
        <begin position="27"/>
        <end position="121"/>
    </location>
</feature>
<dbReference type="AlphaFoldDB" id="A5D5Q8"/>
<evidence type="ECO:0000256" key="1">
    <source>
        <dbReference type="ARBA" id="ARBA00023015"/>
    </source>
</evidence>
<dbReference type="KEGG" id="pth:PTH_0232"/>
<dbReference type="InterPro" id="IPR011991">
    <property type="entry name" value="ArsR-like_HTH"/>
</dbReference>
<organism evidence="5 6">
    <name type="scientific">Pelotomaculum thermopropionicum (strain DSM 13744 / JCM 10971 / SI)</name>
    <dbReference type="NCBI Taxonomy" id="370438"/>
    <lineage>
        <taxon>Bacteria</taxon>
        <taxon>Bacillati</taxon>
        <taxon>Bacillota</taxon>
        <taxon>Clostridia</taxon>
        <taxon>Eubacteriales</taxon>
        <taxon>Desulfotomaculaceae</taxon>
        <taxon>Pelotomaculum</taxon>
    </lineage>
</organism>
<keyword evidence="3" id="KW-0804">Transcription</keyword>
<proteinExistence type="predicted"/>
<dbReference type="PRINTS" id="PR00778">
    <property type="entry name" value="HTHARSR"/>
</dbReference>
<dbReference type="InterPro" id="IPR051011">
    <property type="entry name" value="Metal_resp_trans_reg"/>
</dbReference>
<evidence type="ECO:0000256" key="3">
    <source>
        <dbReference type="ARBA" id="ARBA00023163"/>
    </source>
</evidence>
<dbReference type="NCBIfam" id="NF033788">
    <property type="entry name" value="HTH_metalloreg"/>
    <property type="match status" value="1"/>
</dbReference>
<evidence type="ECO:0000256" key="2">
    <source>
        <dbReference type="ARBA" id="ARBA00023125"/>
    </source>
</evidence>
<sequence length="127" mass="14211">MPEKNSEQNDVCEVFCVNKEKVERLKDEVESTKGLALLFKALADDTRVKIAYALSREELCVCDVAAIIGSNIATASHHLRFLRNLGLATQRKEGKFVYYSIGNKYIGALIETALEHATREKPGILNR</sequence>
<dbReference type="Proteomes" id="UP000006556">
    <property type="component" value="Chromosome"/>
</dbReference>
<name>A5D5Q8_PELTS</name>
<evidence type="ECO:0000259" key="4">
    <source>
        <dbReference type="PROSITE" id="PS50987"/>
    </source>
</evidence>
<reference evidence="6" key="1">
    <citation type="journal article" date="2008" name="Genome Res.">
        <title>The genome of Pelotomaculum thermopropionicum reveals niche-associated evolution in anaerobic microbiota.</title>
        <authorList>
            <person name="Kosaka T."/>
            <person name="Kato S."/>
            <person name="Shimoyama T."/>
            <person name="Ishii S."/>
            <person name="Abe T."/>
            <person name="Watanabe K."/>
        </authorList>
    </citation>
    <scope>NUCLEOTIDE SEQUENCE [LARGE SCALE GENOMIC DNA]</scope>
    <source>
        <strain evidence="6">DSM 13744 / JCM 10971 / SI</strain>
    </source>
</reference>